<proteinExistence type="predicted"/>
<organism evidence="2 3">
    <name type="scientific">Pseudomonas fluorescens</name>
    <dbReference type="NCBI Taxonomy" id="294"/>
    <lineage>
        <taxon>Bacteria</taxon>
        <taxon>Pseudomonadati</taxon>
        <taxon>Pseudomonadota</taxon>
        <taxon>Gammaproteobacteria</taxon>
        <taxon>Pseudomonadales</taxon>
        <taxon>Pseudomonadaceae</taxon>
        <taxon>Pseudomonas</taxon>
    </lineage>
</organism>
<protein>
    <submittedName>
        <fullName evidence="2">Uncharacterized protein</fullName>
    </submittedName>
</protein>
<dbReference type="EMBL" id="CABVHW010000055">
    <property type="protein sequence ID" value="VVO44571.1"/>
    <property type="molecule type" value="Genomic_DNA"/>
</dbReference>
<keyword evidence="1" id="KW-0812">Transmembrane</keyword>
<accession>A0A5E7FXU7</accession>
<sequence>MNKTEWQALKLRLKKYFAIIFLLCFAGVLTYGYVHKPELPPQIVLKQNFIPGEWLYIVEEARDRSDPKSLRFYMDHRESTDETMKVYLGKTPAFLVSDTDLKDVVIQRVANGLHIKLKGAVSDYQSNLYLKDGDTYTTYRVSLEQVETRPPLPSGR</sequence>
<gene>
    <name evidence="2" type="ORF">PS710_06445</name>
</gene>
<evidence type="ECO:0000256" key="1">
    <source>
        <dbReference type="SAM" id="Phobius"/>
    </source>
</evidence>
<feature type="transmembrane region" description="Helical" evidence="1">
    <location>
        <begin position="16"/>
        <end position="34"/>
    </location>
</feature>
<dbReference type="RefSeq" id="WP_150768126.1">
    <property type="nucleotide sequence ID" value="NZ_CABVHW010000055.1"/>
</dbReference>
<dbReference type="Proteomes" id="UP000381093">
    <property type="component" value="Unassembled WGS sequence"/>
</dbReference>
<evidence type="ECO:0000313" key="3">
    <source>
        <dbReference type="Proteomes" id="UP000381093"/>
    </source>
</evidence>
<keyword evidence="1" id="KW-1133">Transmembrane helix</keyword>
<dbReference type="AlphaFoldDB" id="A0A5E7FXU7"/>
<keyword evidence="1" id="KW-0472">Membrane</keyword>
<name>A0A5E7FXU7_PSEFL</name>
<reference evidence="2 3" key="1">
    <citation type="submission" date="2019-09" db="EMBL/GenBank/DDBJ databases">
        <authorList>
            <person name="Chandra G."/>
            <person name="Truman W A."/>
        </authorList>
    </citation>
    <scope>NUCLEOTIDE SEQUENCE [LARGE SCALE GENOMIC DNA]</scope>
    <source>
        <strain evidence="2">PS710</strain>
    </source>
</reference>
<evidence type="ECO:0000313" key="2">
    <source>
        <dbReference type="EMBL" id="VVO44571.1"/>
    </source>
</evidence>